<accession>A0A926QJA7</accession>
<feature type="domain" description="dUTPase-like" evidence="8">
    <location>
        <begin position="54"/>
        <end position="183"/>
    </location>
</feature>
<keyword evidence="3 7" id="KW-0378">Hydrolase</keyword>
<feature type="binding site" evidence="7">
    <location>
        <begin position="104"/>
        <end position="106"/>
    </location>
    <ligand>
        <name>substrate</name>
    </ligand>
</feature>
<keyword evidence="2 7" id="KW-0479">Metal-binding</keyword>
<organism evidence="9 10">
    <name type="scientific">Paenibacillus sedimenti</name>
    <dbReference type="NCBI Taxonomy" id="2770274"/>
    <lineage>
        <taxon>Bacteria</taxon>
        <taxon>Bacillati</taxon>
        <taxon>Bacillota</taxon>
        <taxon>Bacilli</taxon>
        <taxon>Bacillales</taxon>
        <taxon>Paenibacillaceae</taxon>
        <taxon>Paenibacillus</taxon>
    </lineage>
</organism>
<dbReference type="GO" id="GO:0046081">
    <property type="term" value="P:dUTP catabolic process"/>
    <property type="evidence" value="ECO:0007669"/>
    <property type="project" value="InterPro"/>
</dbReference>
<dbReference type="SUPFAM" id="SSF51283">
    <property type="entry name" value="dUTPase-like"/>
    <property type="match status" value="1"/>
</dbReference>
<comment type="function">
    <text evidence="7">This enzyme is involved in nucleotide metabolism: it produces dUMP, the immediate precursor of thymidine nucleotides and it decreases the intracellular concentration of dUTP so that uracil cannot be incorporated into DNA.</text>
</comment>
<comment type="catalytic activity">
    <reaction evidence="6 7">
        <text>dUTP + H2O = dUMP + diphosphate + H(+)</text>
        <dbReference type="Rhea" id="RHEA:10248"/>
        <dbReference type="ChEBI" id="CHEBI:15377"/>
        <dbReference type="ChEBI" id="CHEBI:15378"/>
        <dbReference type="ChEBI" id="CHEBI:33019"/>
        <dbReference type="ChEBI" id="CHEBI:61555"/>
        <dbReference type="ChEBI" id="CHEBI:246422"/>
        <dbReference type="EC" id="3.6.1.23"/>
    </reaction>
</comment>
<dbReference type="InterPro" id="IPR008181">
    <property type="entry name" value="dUTPase"/>
</dbReference>
<evidence type="ECO:0000256" key="7">
    <source>
        <dbReference type="HAMAP-Rule" id="MF_00116"/>
    </source>
</evidence>
<comment type="caution">
    <text evidence="7">Lacks conserved residue(s) required for the propagation of feature annotation.</text>
</comment>
<dbReference type="NCBIfam" id="TIGR00576">
    <property type="entry name" value="dut"/>
    <property type="match status" value="1"/>
</dbReference>
<evidence type="ECO:0000256" key="2">
    <source>
        <dbReference type="ARBA" id="ARBA00022723"/>
    </source>
</evidence>
<keyword evidence="10" id="KW-1185">Reference proteome</keyword>
<protein>
    <recommendedName>
        <fullName evidence="7">Deoxyuridine 5'-triphosphate nucleotidohydrolase</fullName>
        <shortName evidence="7">dUTPase</shortName>
        <ecNumber evidence="7">3.6.1.23</ecNumber>
    </recommendedName>
    <alternativeName>
        <fullName evidence="7">dUTP pyrophosphatase</fullName>
    </alternativeName>
</protein>
<dbReference type="NCBIfam" id="NF001862">
    <property type="entry name" value="PRK00601.1"/>
    <property type="match status" value="1"/>
</dbReference>
<comment type="caution">
    <text evidence="9">The sequence shown here is derived from an EMBL/GenBank/DDBJ whole genome shotgun (WGS) entry which is preliminary data.</text>
</comment>
<evidence type="ECO:0000313" key="10">
    <source>
        <dbReference type="Proteomes" id="UP000650466"/>
    </source>
</evidence>
<dbReference type="HAMAP" id="MF_00116">
    <property type="entry name" value="dUTPase_bact"/>
    <property type="match status" value="1"/>
</dbReference>
<dbReference type="Pfam" id="PF00692">
    <property type="entry name" value="dUTPase"/>
    <property type="match status" value="1"/>
</dbReference>
<feature type="binding site" evidence="7">
    <location>
        <begin position="121"/>
        <end position="123"/>
    </location>
    <ligand>
        <name>substrate</name>
    </ligand>
</feature>
<dbReference type="PANTHER" id="PTHR11241:SF0">
    <property type="entry name" value="DEOXYURIDINE 5'-TRIPHOSPHATE NUCLEOTIDOHYDROLASE"/>
    <property type="match status" value="1"/>
</dbReference>
<evidence type="ECO:0000256" key="5">
    <source>
        <dbReference type="ARBA" id="ARBA00023080"/>
    </source>
</evidence>
<evidence type="ECO:0000256" key="3">
    <source>
        <dbReference type="ARBA" id="ARBA00022801"/>
    </source>
</evidence>
<dbReference type="GO" id="GO:0006226">
    <property type="term" value="P:dUMP biosynthetic process"/>
    <property type="evidence" value="ECO:0007669"/>
    <property type="project" value="UniProtKB-UniRule"/>
</dbReference>
<evidence type="ECO:0000256" key="1">
    <source>
        <dbReference type="ARBA" id="ARBA00006581"/>
    </source>
</evidence>
<dbReference type="CDD" id="cd07557">
    <property type="entry name" value="trimeric_dUTPase"/>
    <property type="match status" value="1"/>
</dbReference>
<comment type="similarity">
    <text evidence="1 7">Belongs to the dUTPase family.</text>
</comment>
<dbReference type="FunFam" id="2.70.40.10:FF:000002">
    <property type="entry name" value="dUTP diphosphatase"/>
    <property type="match status" value="1"/>
</dbReference>
<dbReference type="AlphaFoldDB" id="A0A926QJA7"/>
<reference evidence="9" key="1">
    <citation type="submission" date="2020-09" db="EMBL/GenBank/DDBJ databases">
        <title>Draft Genome Sequence of Paenibacillus sp. WST5.</title>
        <authorList>
            <person name="Bao Z."/>
        </authorList>
    </citation>
    <scope>NUCLEOTIDE SEQUENCE</scope>
    <source>
        <strain evidence="9">WST5</strain>
    </source>
</reference>
<gene>
    <name evidence="7 9" type="primary">dut</name>
    <name evidence="9" type="ORF">ICC18_09280</name>
</gene>
<sequence>MCVSLPRHSSRRRLPYPWSAIPTKYFKDSGGINLSLHNYEVQIKRMSGQEDILLPQKMSAAASGFDLHAAVSEPVVLQPGERQLIPTGFALSMPPELEAQIRPRSGLAYKHGITTLNSPGTIDADYRGEVKVLLINHGQEPFTIQRNERIAQMVFQHVPQIQLNEVVELTETERGTGGFGHTGR</sequence>
<dbReference type="PANTHER" id="PTHR11241">
    <property type="entry name" value="DEOXYURIDINE 5'-TRIPHOSPHATE NUCLEOTIDOHYDROLASE"/>
    <property type="match status" value="1"/>
</dbReference>
<comment type="pathway">
    <text evidence="7">Pyrimidine metabolism; dUMP biosynthesis; dUMP from dCTP (dUTP route): step 2/2.</text>
</comment>
<evidence type="ECO:0000256" key="6">
    <source>
        <dbReference type="ARBA" id="ARBA00047686"/>
    </source>
</evidence>
<dbReference type="Gene3D" id="2.70.40.10">
    <property type="match status" value="1"/>
</dbReference>
<name>A0A926QJA7_9BACL</name>
<dbReference type="InterPro" id="IPR036157">
    <property type="entry name" value="dUTPase-like_sf"/>
</dbReference>
<dbReference type="EMBL" id="JACVVD010000003">
    <property type="protein sequence ID" value="MBD0380304.1"/>
    <property type="molecule type" value="Genomic_DNA"/>
</dbReference>
<evidence type="ECO:0000313" key="9">
    <source>
        <dbReference type="EMBL" id="MBD0380304.1"/>
    </source>
</evidence>
<keyword evidence="5 7" id="KW-0546">Nucleotide metabolism</keyword>
<dbReference type="GO" id="GO:0000287">
    <property type="term" value="F:magnesium ion binding"/>
    <property type="evidence" value="ECO:0007669"/>
    <property type="project" value="UniProtKB-UniRule"/>
</dbReference>
<keyword evidence="4 7" id="KW-0460">Magnesium</keyword>
<evidence type="ECO:0000259" key="8">
    <source>
        <dbReference type="Pfam" id="PF00692"/>
    </source>
</evidence>
<comment type="cofactor">
    <cofactor evidence="7">
        <name>Mg(2+)</name>
        <dbReference type="ChEBI" id="CHEBI:18420"/>
    </cofactor>
</comment>
<proteinExistence type="inferred from homology"/>
<evidence type="ECO:0000256" key="4">
    <source>
        <dbReference type="ARBA" id="ARBA00022842"/>
    </source>
</evidence>
<dbReference type="InterPro" id="IPR033704">
    <property type="entry name" value="dUTPase_trimeric"/>
</dbReference>
<feature type="binding site" evidence="7">
    <location>
        <position position="117"/>
    </location>
    <ligand>
        <name>substrate</name>
    </ligand>
</feature>
<dbReference type="EC" id="3.6.1.23" evidence="7"/>
<dbReference type="GO" id="GO:0004170">
    <property type="term" value="F:dUTP diphosphatase activity"/>
    <property type="evidence" value="ECO:0007669"/>
    <property type="project" value="UniProtKB-UniRule"/>
</dbReference>
<dbReference type="InterPro" id="IPR029054">
    <property type="entry name" value="dUTPase-like"/>
</dbReference>
<dbReference type="Proteomes" id="UP000650466">
    <property type="component" value="Unassembled WGS sequence"/>
</dbReference>